<feature type="region of interest" description="Disordered" evidence="1">
    <location>
        <begin position="504"/>
        <end position="539"/>
    </location>
</feature>
<feature type="compositionally biased region" description="Basic and acidic residues" evidence="1">
    <location>
        <begin position="504"/>
        <end position="515"/>
    </location>
</feature>
<feature type="region of interest" description="Disordered" evidence="1">
    <location>
        <begin position="1"/>
        <end position="93"/>
    </location>
</feature>
<gene>
    <name evidence="2" type="ORF">CCMP2556_LOCUS30842</name>
</gene>
<protein>
    <submittedName>
        <fullName evidence="2">Uncharacterized protein</fullName>
    </submittedName>
</protein>
<comment type="caution">
    <text evidence="2">The sequence shown here is derived from an EMBL/GenBank/DDBJ whole genome shotgun (WGS) entry which is preliminary data.</text>
</comment>
<feature type="compositionally biased region" description="Basic and acidic residues" evidence="1">
    <location>
        <begin position="33"/>
        <end position="66"/>
    </location>
</feature>
<feature type="compositionally biased region" description="Acidic residues" evidence="1">
    <location>
        <begin position="516"/>
        <end position="527"/>
    </location>
</feature>
<sequence>KEEKDIALEKREDKKAKKRNHEKALQKDSPAGKPEEDLDRVRKARKTNDQAKRTDKTVSNAEKMEQQWEQNPKLSKQEGKDSGRAKQATTVKKTIDKEHEKEGADKFSAYEVGQIMEDNTFNNLLITFCIYREARRRCRGQKETSEGGAQTLFKRKVENNQRLNNKQKRGIMKVFEHKFRQLNRNNSFRHKDDKIMSFTRIMRRGHFLNVHHYHDHHNQVLYRLRPEVTKADFYTVAVLAYWTGDRFFVEKIVECVNKEVENKHYQENALAEQPVLFFESWVKEHLKSFSWKEDTIPAFFHRRFRPCIQKDSTYRKILAESLMKDNGKCAKRNLKAFTIEAMRQILDKNRFLKQEVIQDVVAAQSYDSIFSVLEHVATGSEPGFHAKNLANTLEHRFFDYSWKQSPESDLNGLGPGFRQMAHMKKGYDKKAKILKEPELTEDLKESTKLLQDAWPWKSRIRLRHVQSAYCELQKFLSLARNGFPPTTSVRSSCLPELSYETSRKLADKYEKKNGEKDEEEEEEEEDKDNGSSRRRLRQE</sequence>
<keyword evidence="3" id="KW-1185">Reference proteome</keyword>
<feature type="compositionally biased region" description="Basic and acidic residues" evidence="1">
    <location>
        <begin position="75"/>
        <end position="84"/>
    </location>
</feature>
<evidence type="ECO:0000313" key="2">
    <source>
        <dbReference type="EMBL" id="CAK9062725.1"/>
    </source>
</evidence>
<reference evidence="2 3" key="1">
    <citation type="submission" date="2024-02" db="EMBL/GenBank/DDBJ databases">
        <authorList>
            <person name="Chen Y."/>
            <person name="Shah S."/>
            <person name="Dougan E. K."/>
            <person name="Thang M."/>
            <person name="Chan C."/>
        </authorList>
    </citation>
    <scope>NUCLEOTIDE SEQUENCE [LARGE SCALE GENOMIC DNA]</scope>
</reference>
<evidence type="ECO:0000256" key="1">
    <source>
        <dbReference type="SAM" id="MobiDB-lite"/>
    </source>
</evidence>
<evidence type="ECO:0000313" key="3">
    <source>
        <dbReference type="Proteomes" id="UP001642484"/>
    </source>
</evidence>
<dbReference type="Proteomes" id="UP001642484">
    <property type="component" value="Unassembled WGS sequence"/>
</dbReference>
<organism evidence="2 3">
    <name type="scientific">Durusdinium trenchii</name>
    <dbReference type="NCBI Taxonomy" id="1381693"/>
    <lineage>
        <taxon>Eukaryota</taxon>
        <taxon>Sar</taxon>
        <taxon>Alveolata</taxon>
        <taxon>Dinophyceae</taxon>
        <taxon>Suessiales</taxon>
        <taxon>Symbiodiniaceae</taxon>
        <taxon>Durusdinium</taxon>
    </lineage>
</organism>
<name>A0ABP0NG07_9DINO</name>
<feature type="compositionally biased region" description="Basic and acidic residues" evidence="1">
    <location>
        <begin position="1"/>
        <end position="15"/>
    </location>
</feature>
<accession>A0ABP0NG07</accession>
<dbReference type="EMBL" id="CAXAMN010021720">
    <property type="protein sequence ID" value="CAK9062725.1"/>
    <property type="molecule type" value="Genomic_DNA"/>
</dbReference>
<feature type="non-terminal residue" evidence="2">
    <location>
        <position position="1"/>
    </location>
</feature>
<proteinExistence type="predicted"/>